<dbReference type="GO" id="GO:0005886">
    <property type="term" value="C:plasma membrane"/>
    <property type="evidence" value="ECO:0007669"/>
    <property type="project" value="UniProtKB-SubCell"/>
</dbReference>
<evidence type="ECO:0000256" key="4">
    <source>
        <dbReference type="ARBA" id="ARBA00022519"/>
    </source>
</evidence>
<feature type="domain" description="Type II secretion system protein GspF" evidence="9">
    <location>
        <begin position="71"/>
        <end position="194"/>
    </location>
</feature>
<comment type="subcellular location">
    <subcellularLocation>
        <location evidence="1">Cell inner membrane</location>
        <topology evidence="1">Multi-pass membrane protein</topology>
    </subcellularLocation>
</comment>
<evidence type="ECO:0000256" key="5">
    <source>
        <dbReference type="ARBA" id="ARBA00022692"/>
    </source>
</evidence>
<dbReference type="InterPro" id="IPR003004">
    <property type="entry name" value="GspF/PilC"/>
</dbReference>
<evidence type="ECO:0000313" key="11">
    <source>
        <dbReference type="Proteomes" id="UP000241858"/>
    </source>
</evidence>
<comment type="similarity">
    <text evidence="2">Belongs to the GSP F family.</text>
</comment>
<proteinExistence type="inferred from homology"/>
<comment type="caution">
    <text evidence="10">The sequence shown here is derived from an EMBL/GenBank/DDBJ whole genome shotgun (WGS) entry which is preliminary data.</text>
</comment>
<dbReference type="AlphaFoldDB" id="A0A2T3I161"/>
<accession>A0A2T3I161</accession>
<sequence length="407" mass="45607">MKHFSYRGRNTQGKILRGKLDAVTQSVAADQLLRQGVIPLEITPTTNNKYSSFSLNDLWQRQLPLEVLVIFCRQLYSLTKAGVPLLRAFKGLEQSTNHPLLRLTLAEVAAELTNGYSLSSAMKQHPRVFSDLFVSMIHIGENTGRLDQTLLQLANYYQQEMDTRRQIKSAMRYPMFVMVAIGLALVVLNTQVIPQFAGMFARFGVDLPWPTKVLISTSNVFVNYWPLMIILGGATWGGIRLWRNTVTGQQRWDLWRLRVPIVGSIVNRALMARFSRTFALMVRAGLPLNQALKMAAEALDNRFLEQRLLDMKLGIESGSSIASTAAKTEIFTPLVLQMIAVGEETGQIDDLLLEAADFYEREVDYDLTTLTARIEPLLLLVVSAMVLLLALGIFLPMWGMLDVANGG</sequence>
<feature type="domain" description="Type II secretion system protein GspF" evidence="9">
    <location>
        <begin position="274"/>
        <end position="396"/>
    </location>
</feature>
<evidence type="ECO:0000256" key="7">
    <source>
        <dbReference type="ARBA" id="ARBA00023136"/>
    </source>
</evidence>
<dbReference type="PRINTS" id="PR00812">
    <property type="entry name" value="BCTERIALGSPF"/>
</dbReference>
<dbReference type="OrthoDB" id="9805682at2"/>
<dbReference type="InterPro" id="IPR042094">
    <property type="entry name" value="T2SS_GspF_sf"/>
</dbReference>
<protein>
    <submittedName>
        <fullName evidence="10">Type II secretion system F family protein</fullName>
    </submittedName>
</protein>
<organism evidence="10 11">
    <name type="scientific">Photobacterium aquimaris</name>
    <dbReference type="NCBI Taxonomy" id="512643"/>
    <lineage>
        <taxon>Bacteria</taxon>
        <taxon>Pseudomonadati</taxon>
        <taxon>Pseudomonadota</taxon>
        <taxon>Gammaproteobacteria</taxon>
        <taxon>Vibrionales</taxon>
        <taxon>Vibrionaceae</taxon>
        <taxon>Photobacterium</taxon>
    </lineage>
</organism>
<feature type="transmembrane region" description="Helical" evidence="8">
    <location>
        <begin position="221"/>
        <end position="242"/>
    </location>
</feature>
<evidence type="ECO:0000313" key="10">
    <source>
        <dbReference type="EMBL" id="PSU10247.1"/>
    </source>
</evidence>
<evidence type="ECO:0000256" key="8">
    <source>
        <dbReference type="SAM" id="Phobius"/>
    </source>
</evidence>
<evidence type="ECO:0000256" key="6">
    <source>
        <dbReference type="ARBA" id="ARBA00022989"/>
    </source>
</evidence>
<dbReference type="PANTHER" id="PTHR30012:SF4">
    <property type="entry name" value="MSHA BIOGENESIS PROTEIN MSHG"/>
    <property type="match status" value="1"/>
</dbReference>
<dbReference type="Gene3D" id="1.20.81.30">
    <property type="entry name" value="Type II secretion system (T2SS), domain F"/>
    <property type="match status" value="2"/>
</dbReference>
<evidence type="ECO:0000259" key="9">
    <source>
        <dbReference type="Pfam" id="PF00482"/>
    </source>
</evidence>
<evidence type="ECO:0000256" key="3">
    <source>
        <dbReference type="ARBA" id="ARBA00022475"/>
    </source>
</evidence>
<dbReference type="InterPro" id="IPR018076">
    <property type="entry name" value="T2SS_GspF_dom"/>
</dbReference>
<keyword evidence="4" id="KW-0997">Cell inner membrane</keyword>
<keyword evidence="5 8" id="KW-0812">Transmembrane</keyword>
<feature type="transmembrane region" description="Helical" evidence="8">
    <location>
        <begin position="377"/>
        <end position="398"/>
    </location>
</feature>
<evidence type="ECO:0000256" key="2">
    <source>
        <dbReference type="ARBA" id="ARBA00005745"/>
    </source>
</evidence>
<name>A0A2T3I161_9GAMM</name>
<keyword evidence="6 8" id="KW-1133">Transmembrane helix</keyword>
<keyword evidence="7 8" id="KW-0472">Membrane</keyword>
<dbReference type="FunFam" id="1.20.81.30:FF:000001">
    <property type="entry name" value="Type II secretion system protein F"/>
    <property type="match status" value="2"/>
</dbReference>
<feature type="transmembrane region" description="Helical" evidence="8">
    <location>
        <begin position="173"/>
        <end position="201"/>
    </location>
</feature>
<gene>
    <name evidence="10" type="ORF">C0W81_04470</name>
</gene>
<dbReference type="Proteomes" id="UP000241858">
    <property type="component" value="Unassembled WGS sequence"/>
</dbReference>
<keyword evidence="3" id="KW-1003">Cell membrane</keyword>
<dbReference type="Pfam" id="PF00482">
    <property type="entry name" value="T2SSF"/>
    <property type="match status" value="2"/>
</dbReference>
<dbReference type="EMBL" id="PYLY01000006">
    <property type="protein sequence ID" value="PSU10247.1"/>
    <property type="molecule type" value="Genomic_DNA"/>
</dbReference>
<dbReference type="PANTHER" id="PTHR30012">
    <property type="entry name" value="GENERAL SECRETION PATHWAY PROTEIN"/>
    <property type="match status" value="1"/>
</dbReference>
<dbReference type="GO" id="GO:0015628">
    <property type="term" value="P:protein secretion by the type II secretion system"/>
    <property type="evidence" value="ECO:0007669"/>
    <property type="project" value="TreeGrafter"/>
</dbReference>
<evidence type="ECO:0000256" key="1">
    <source>
        <dbReference type="ARBA" id="ARBA00004429"/>
    </source>
</evidence>
<dbReference type="RefSeq" id="WP_060998342.1">
    <property type="nucleotide sequence ID" value="NZ_LNQZ01000012.1"/>
</dbReference>
<reference evidence="10 11" key="1">
    <citation type="submission" date="2018-03" db="EMBL/GenBank/DDBJ databases">
        <title>Whole genome sequencing of Histamine producing bacteria.</title>
        <authorList>
            <person name="Butler K."/>
        </authorList>
    </citation>
    <scope>NUCLEOTIDE SEQUENCE [LARGE SCALE GENOMIC DNA]</scope>
    <source>
        <strain evidence="10 11">DSM 23343</strain>
    </source>
</reference>